<evidence type="ECO:0000256" key="1">
    <source>
        <dbReference type="SAM" id="SignalP"/>
    </source>
</evidence>
<gene>
    <name evidence="2" type="ORF">CONCODRAFT_13465</name>
</gene>
<name>A0A137NQN4_CONC2</name>
<keyword evidence="1" id="KW-0732">Signal</keyword>
<feature type="chain" id="PRO_5007293899" description="Ricin B lectin domain-containing protein" evidence="1">
    <location>
        <begin position="22"/>
        <end position="156"/>
    </location>
</feature>
<feature type="signal peptide" evidence="1">
    <location>
        <begin position="1"/>
        <end position="21"/>
    </location>
</feature>
<accession>A0A137NQN4</accession>
<evidence type="ECO:0000313" key="3">
    <source>
        <dbReference type="Proteomes" id="UP000070444"/>
    </source>
</evidence>
<sequence>MLLIKVNYFVTFLTLLPLVVCQLPPGHFYIRNSAFNNEVLAASEPAPNSKVVIEPINNSRTNLEVWNFNSIGGNELFDIVLQNSNFHLSVVNNQVVISLNPFSWRVTHTGDNLYELSPVNQALIHNNLNAGTSSSRQEVNLAPPNDLNTQKWIIHP</sequence>
<evidence type="ECO:0008006" key="4">
    <source>
        <dbReference type="Google" id="ProtNLM"/>
    </source>
</evidence>
<reference evidence="2 3" key="1">
    <citation type="journal article" date="2015" name="Genome Biol. Evol.">
        <title>Phylogenomic analyses indicate that early fungi evolved digesting cell walls of algal ancestors of land plants.</title>
        <authorList>
            <person name="Chang Y."/>
            <person name="Wang S."/>
            <person name="Sekimoto S."/>
            <person name="Aerts A.L."/>
            <person name="Choi C."/>
            <person name="Clum A."/>
            <person name="LaButti K.M."/>
            <person name="Lindquist E.A."/>
            <person name="Yee Ngan C."/>
            <person name="Ohm R.A."/>
            <person name="Salamov A.A."/>
            <person name="Grigoriev I.V."/>
            <person name="Spatafora J.W."/>
            <person name="Berbee M.L."/>
        </authorList>
    </citation>
    <scope>NUCLEOTIDE SEQUENCE [LARGE SCALE GENOMIC DNA]</scope>
    <source>
        <strain evidence="2 3">NRRL 28638</strain>
    </source>
</reference>
<proteinExistence type="predicted"/>
<dbReference type="InterPro" id="IPR035992">
    <property type="entry name" value="Ricin_B-like_lectins"/>
</dbReference>
<protein>
    <recommendedName>
        <fullName evidence="4">Ricin B lectin domain-containing protein</fullName>
    </recommendedName>
</protein>
<evidence type="ECO:0000313" key="2">
    <source>
        <dbReference type="EMBL" id="KXN65075.1"/>
    </source>
</evidence>
<dbReference type="AlphaFoldDB" id="A0A137NQN4"/>
<dbReference type="SUPFAM" id="SSF50370">
    <property type="entry name" value="Ricin B-like lectins"/>
    <property type="match status" value="1"/>
</dbReference>
<dbReference type="EMBL" id="KQ964993">
    <property type="protein sequence ID" value="KXN65075.1"/>
    <property type="molecule type" value="Genomic_DNA"/>
</dbReference>
<dbReference type="Proteomes" id="UP000070444">
    <property type="component" value="Unassembled WGS sequence"/>
</dbReference>
<keyword evidence="3" id="KW-1185">Reference proteome</keyword>
<dbReference type="Gene3D" id="2.80.10.50">
    <property type="match status" value="1"/>
</dbReference>
<organism evidence="2 3">
    <name type="scientific">Conidiobolus coronatus (strain ATCC 28846 / CBS 209.66 / NRRL 28638)</name>
    <name type="common">Delacroixia coronata</name>
    <dbReference type="NCBI Taxonomy" id="796925"/>
    <lineage>
        <taxon>Eukaryota</taxon>
        <taxon>Fungi</taxon>
        <taxon>Fungi incertae sedis</taxon>
        <taxon>Zoopagomycota</taxon>
        <taxon>Entomophthoromycotina</taxon>
        <taxon>Entomophthoromycetes</taxon>
        <taxon>Entomophthorales</taxon>
        <taxon>Ancylistaceae</taxon>
        <taxon>Conidiobolus</taxon>
    </lineage>
</organism>